<dbReference type="Pfam" id="PF00441">
    <property type="entry name" value="Acyl-CoA_dh_1"/>
    <property type="match status" value="1"/>
</dbReference>
<dbReference type="InterPro" id="IPR009100">
    <property type="entry name" value="AcylCoA_DH/oxidase_NM_dom_sf"/>
</dbReference>
<keyword evidence="4 10" id="KW-0285">Flavoprotein</keyword>
<dbReference type="PROSITE" id="PS00072">
    <property type="entry name" value="ACYL_COA_DH_1"/>
    <property type="match status" value="1"/>
</dbReference>
<dbReference type="Gene3D" id="2.40.110.10">
    <property type="entry name" value="Butyryl-CoA Dehydrogenase, subunit A, domain 2"/>
    <property type="match status" value="1"/>
</dbReference>
<gene>
    <name evidence="14" type="primary">mmgC_2</name>
    <name evidence="14" type="ORF">BG653_00532</name>
</gene>
<evidence type="ECO:0000256" key="3">
    <source>
        <dbReference type="ARBA" id="ARBA00009347"/>
    </source>
</evidence>
<reference evidence="14 15" key="1">
    <citation type="submission" date="2016-09" db="EMBL/GenBank/DDBJ databases">
        <title>Streptomyces platensis DSM40041, a candidate organism with high potential of specific P450 cytochromes.</title>
        <authorList>
            <person name="Grumaz C."/>
            <person name="Vainshtein Y."/>
            <person name="Kirstahler P."/>
            <person name="Sohn K."/>
        </authorList>
    </citation>
    <scope>NUCLEOTIDE SEQUENCE [LARGE SCALE GENOMIC DNA]</scope>
    <source>
        <strain evidence="14 15">DSM 40041</strain>
    </source>
</reference>
<evidence type="ECO:0000256" key="10">
    <source>
        <dbReference type="RuleBase" id="RU362125"/>
    </source>
</evidence>
<evidence type="ECO:0000256" key="8">
    <source>
        <dbReference type="ARBA" id="ARBA00040394"/>
    </source>
</evidence>
<dbReference type="EMBL" id="MIGA01000002">
    <property type="protein sequence ID" value="OSY47899.1"/>
    <property type="molecule type" value="Genomic_DNA"/>
</dbReference>
<evidence type="ECO:0000256" key="9">
    <source>
        <dbReference type="ARBA" id="ARBA00042660"/>
    </source>
</evidence>
<dbReference type="InterPro" id="IPR013786">
    <property type="entry name" value="AcylCoA_DH/ox_N"/>
</dbReference>
<protein>
    <recommendedName>
        <fullName evidence="8">Acyl-[acyl-carrier-protein] dehydrogenase MbtN</fullName>
    </recommendedName>
    <alternativeName>
        <fullName evidence="9">Mycobactin synthase protein N</fullName>
    </alternativeName>
</protein>
<dbReference type="Proteomes" id="UP000194225">
    <property type="component" value="Unassembled WGS sequence"/>
</dbReference>
<dbReference type="InterPro" id="IPR050741">
    <property type="entry name" value="Acyl-CoA_dehydrogenase"/>
</dbReference>
<evidence type="ECO:0000256" key="2">
    <source>
        <dbReference type="ARBA" id="ARBA00005102"/>
    </source>
</evidence>
<evidence type="ECO:0000259" key="13">
    <source>
        <dbReference type="Pfam" id="PF02771"/>
    </source>
</evidence>
<dbReference type="GO" id="GO:0016491">
    <property type="term" value="F:oxidoreductase activity"/>
    <property type="evidence" value="ECO:0007669"/>
    <property type="project" value="UniProtKB-KW"/>
</dbReference>
<dbReference type="Gene3D" id="1.10.540.10">
    <property type="entry name" value="Acyl-CoA dehydrogenase/oxidase, N-terminal domain"/>
    <property type="match status" value="1"/>
</dbReference>
<proteinExistence type="inferred from homology"/>
<organism evidence="14 15">
    <name type="scientific">Streptomyces platensis</name>
    <dbReference type="NCBI Taxonomy" id="58346"/>
    <lineage>
        <taxon>Bacteria</taxon>
        <taxon>Bacillati</taxon>
        <taxon>Actinomycetota</taxon>
        <taxon>Actinomycetes</taxon>
        <taxon>Kitasatosporales</taxon>
        <taxon>Streptomycetaceae</taxon>
        <taxon>Streptomyces</taxon>
    </lineage>
</organism>
<evidence type="ECO:0000313" key="15">
    <source>
        <dbReference type="Proteomes" id="UP000194225"/>
    </source>
</evidence>
<feature type="domain" description="Acyl-CoA oxidase/dehydrogenase middle" evidence="12">
    <location>
        <begin position="232"/>
        <end position="327"/>
    </location>
</feature>
<evidence type="ECO:0000256" key="5">
    <source>
        <dbReference type="ARBA" id="ARBA00022827"/>
    </source>
</evidence>
<comment type="cofactor">
    <cofactor evidence="1 10">
        <name>FAD</name>
        <dbReference type="ChEBI" id="CHEBI:57692"/>
    </cofactor>
</comment>
<evidence type="ECO:0000256" key="1">
    <source>
        <dbReference type="ARBA" id="ARBA00001974"/>
    </source>
</evidence>
<accession>A0ABX3Y456</accession>
<dbReference type="Pfam" id="PF02771">
    <property type="entry name" value="Acyl-CoA_dh_N"/>
    <property type="match status" value="1"/>
</dbReference>
<evidence type="ECO:0000259" key="11">
    <source>
        <dbReference type="Pfam" id="PF00441"/>
    </source>
</evidence>
<feature type="domain" description="Acyl-CoA dehydrogenase/oxidase N-terminal" evidence="13">
    <location>
        <begin position="116"/>
        <end position="228"/>
    </location>
</feature>
<dbReference type="PANTHER" id="PTHR48083:SF20">
    <property type="entry name" value="LONG-CHAIN SPECIFIC ACYL-COA DEHYDROGENASE, MITOCHONDRIAL"/>
    <property type="match status" value="1"/>
</dbReference>
<comment type="pathway">
    <text evidence="2">Siderophore biosynthesis; mycobactin biosynthesis.</text>
</comment>
<dbReference type="InterPro" id="IPR037069">
    <property type="entry name" value="AcylCoA_DH/ox_N_sf"/>
</dbReference>
<evidence type="ECO:0000259" key="12">
    <source>
        <dbReference type="Pfam" id="PF02770"/>
    </source>
</evidence>
<evidence type="ECO:0000256" key="7">
    <source>
        <dbReference type="ARBA" id="ARBA00037085"/>
    </source>
</evidence>
<dbReference type="InterPro" id="IPR006091">
    <property type="entry name" value="Acyl-CoA_Oxase/DH_mid-dom"/>
</dbReference>
<dbReference type="SUPFAM" id="SSF56645">
    <property type="entry name" value="Acyl-CoA dehydrogenase NM domain-like"/>
    <property type="match status" value="1"/>
</dbReference>
<evidence type="ECO:0000256" key="6">
    <source>
        <dbReference type="ARBA" id="ARBA00023002"/>
    </source>
</evidence>
<dbReference type="Pfam" id="PF02770">
    <property type="entry name" value="Acyl-CoA_dh_M"/>
    <property type="match status" value="1"/>
</dbReference>
<dbReference type="PANTHER" id="PTHR48083">
    <property type="entry name" value="MEDIUM-CHAIN SPECIFIC ACYL-COA DEHYDROGENASE, MITOCHONDRIAL-RELATED"/>
    <property type="match status" value="1"/>
</dbReference>
<dbReference type="PROSITE" id="PS00073">
    <property type="entry name" value="ACYL_COA_DH_2"/>
    <property type="match status" value="1"/>
</dbReference>
<dbReference type="InterPro" id="IPR009075">
    <property type="entry name" value="AcylCo_DH/oxidase_C"/>
</dbReference>
<sequence length="489" mass="53681">MAPARTLRYAAGPRRVADEAAARAAAGFDPVRARGGQPGRVPRAEVAPRGLGRGRGRLRSRRRGRDRIRGFRTADGTRLRARPVEPQDAEFTETVKHWLMGGPAEMTAQMKRQIFTEDHEAFREMVRTFLAKEVTPYYEQWEKDGIVSRDAWRAAGKQGLLGPAVPEEYGGGGQQDFRYSAVLAEEFTRAGAAGLAVGLHNDIIGPYLTSLGTEEQKRRWLPGFCSGEIITAIAMTEPGAGSDLQGIRTHAEDAGDHWVLNGSKTFISNGILADLVIVVARTTPEGGAHGLSLLVVERGMAGFERGRNLDKIGQKSQDTAELFFHDVRVPKENLLGELNGAFVHLMTHLAQERMGIAVAGIAGAEHLLEITSSYVKEREAFGRPLAKLQHIRFEIAEMATECAVTRAFLDRCIADHSAGALDAVHASMAKWWATELHKRVADRCLQLHGGYGYMAEYRVARAFTDGRIQTIYGGTTEIMKEIIGRSLLD</sequence>
<keyword evidence="15" id="KW-1185">Reference proteome</keyword>
<evidence type="ECO:0000256" key="4">
    <source>
        <dbReference type="ARBA" id="ARBA00022630"/>
    </source>
</evidence>
<comment type="function">
    <text evidence="7">Catalyzes the dehydrogenation at the alpha-beta position of ACP-bound acyl chains. This results in the introduction of a double bond in the lipidic chain, which is further transferred to the epsilon-amino group of lysine residue in the mycobactin core by MbtK.</text>
</comment>
<dbReference type="InterPro" id="IPR036250">
    <property type="entry name" value="AcylCo_DH-like_C"/>
</dbReference>
<dbReference type="InterPro" id="IPR006089">
    <property type="entry name" value="Acyl-CoA_DH_CS"/>
</dbReference>
<dbReference type="Gene3D" id="1.20.140.10">
    <property type="entry name" value="Butyryl-CoA Dehydrogenase, subunit A, domain 3"/>
    <property type="match status" value="1"/>
</dbReference>
<keyword evidence="5 10" id="KW-0274">FAD</keyword>
<name>A0ABX3Y456_STRPT</name>
<comment type="caution">
    <text evidence="14">The sequence shown here is derived from an EMBL/GenBank/DDBJ whole genome shotgun (WGS) entry which is preliminary data.</text>
</comment>
<keyword evidence="6 10" id="KW-0560">Oxidoreductase</keyword>
<dbReference type="InterPro" id="IPR046373">
    <property type="entry name" value="Acyl-CoA_Oxase/DH_mid-dom_sf"/>
</dbReference>
<feature type="domain" description="Acyl-CoA dehydrogenase/oxidase C-terminal" evidence="11">
    <location>
        <begin position="345"/>
        <end position="488"/>
    </location>
</feature>
<dbReference type="SUPFAM" id="SSF47203">
    <property type="entry name" value="Acyl-CoA dehydrogenase C-terminal domain-like"/>
    <property type="match status" value="1"/>
</dbReference>
<comment type="similarity">
    <text evidence="3 10">Belongs to the acyl-CoA dehydrogenase family.</text>
</comment>
<evidence type="ECO:0000313" key="14">
    <source>
        <dbReference type="EMBL" id="OSY47899.1"/>
    </source>
</evidence>